<dbReference type="AlphaFoldDB" id="A0A7S9PYR6"/>
<dbReference type="InterPro" id="IPR000866">
    <property type="entry name" value="AhpC/TSA"/>
</dbReference>
<dbReference type="GO" id="GO:0016209">
    <property type="term" value="F:antioxidant activity"/>
    <property type="evidence" value="ECO:0007669"/>
    <property type="project" value="InterPro"/>
</dbReference>
<dbReference type="KEGG" id="pex:IZT61_00270"/>
<dbReference type="Gene3D" id="3.40.30.10">
    <property type="entry name" value="Glutaredoxin"/>
    <property type="match status" value="1"/>
</dbReference>
<feature type="domain" description="Alkyl hydroperoxide reductase subunit C/ Thiol specific antioxidant" evidence="2">
    <location>
        <begin position="26"/>
        <end position="130"/>
    </location>
</feature>
<accession>A0A7S9PYR6</accession>
<organism evidence="3 4">
    <name type="scientific">Pedobacter endophyticus</name>
    <dbReference type="NCBI Taxonomy" id="2789740"/>
    <lineage>
        <taxon>Bacteria</taxon>
        <taxon>Pseudomonadati</taxon>
        <taxon>Bacteroidota</taxon>
        <taxon>Sphingobacteriia</taxon>
        <taxon>Sphingobacteriales</taxon>
        <taxon>Sphingobacteriaceae</taxon>
        <taxon>Pedobacter</taxon>
    </lineage>
</organism>
<dbReference type="SUPFAM" id="SSF52833">
    <property type="entry name" value="Thioredoxin-like"/>
    <property type="match status" value="1"/>
</dbReference>
<evidence type="ECO:0000259" key="2">
    <source>
        <dbReference type="Pfam" id="PF00578"/>
    </source>
</evidence>
<dbReference type="EMBL" id="CP064939">
    <property type="protein sequence ID" value="QPH39753.1"/>
    <property type="molecule type" value="Genomic_DNA"/>
</dbReference>
<name>A0A7S9PYR6_9SPHI</name>
<dbReference type="Proteomes" id="UP000594759">
    <property type="component" value="Chromosome"/>
</dbReference>
<keyword evidence="1" id="KW-0732">Signal</keyword>
<evidence type="ECO:0000313" key="3">
    <source>
        <dbReference type="EMBL" id="QPH39753.1"/>
    </source>
</evidence>
<protein>
    <submittedName>
        <fullName evidence="3">Redoxin domain-containing protein</fullName>
    </submittedName>
</protein>
<keyword evidence="4" id="KW-1185">Reference proteome</keyword>
<dbReference type="Pfam" id="PF00578">
    <property type="entry name" value="AhpC-TSA"/>
    <property type="match status" value="1"/>
</dbReference>
<evidence type="ECO:0000256" key="1">
    <source>
        <dbReference type="SAM" id="SignalP"/>
    </source>
</evidence>
<sequence length="161" mass="18396">MKFKSLIFITLLIAVFQVKAQQPTVLPQFTFFKLDGKPFSNKDLVQGKKNLFMLFDCTCEHCQREAKLLNENHAQLKNTNIYMITLDEAYIIPQFFTSYAKGLNSKPNVTVLQDKNRTFIPTFLPKMYPGIYLYSATGKLLVYNAGDGGIKKVVTALRKIK</sequence>
<dbReference type="RefSeq" id="WP_196099218.1">
    <property type="nucleotide sequence ID" value="NZ_CP064939.1"/>
</dbReference>
<feature type="chain" id="PRO_5032419511" evidence="1">
    <location>
        <begin position="21"/>
        <end position="161"/>
    </location>
</feature>
<evidence type="ECO:0000313" key="4">
    <source>
        <dbReference type="Proteomes" id="UP000594759"/>
    </source>
</evidence>
<dbReference type="InterPro" id="IPR036249">
    <property type="entry name" value="Thioredoxin-like_sf"/>
</dbReference>
<proteinExistence type="predicted"/>
<dbReference type="GO" id="GO:0016491">
    <property type="term" value="F:oxidoreductase activity"/>
    <property type="evidence" value="ECO:0007669"/>
    <property type="project" value="InterPro"/>
</dbReference>
<feature type="signal peptide" evidence="1">
    <location>
        <begin position="1"/>
        <end position="20"/>
    </location>
</feature>
<reference evidence="3 4" key="1">
    <citation type="submission" date="2020-11" db="EMBL/GenBank/DDBJ databases">
        <title>Pedobacter endophytica, an endophytic bacteria isolated form Carex pumila.</title>
        <authorList>
            <person name="Peng Y."/>
            <person name="Jiang L."/>
            <person name="Lee J."/>
        </authorList>
    </citation>
    <scope>NUCLEOTIDE SEQUENCE [LARGE SCALE GENOMIC DNA]</scope>
    <source>
        <strain evidence="3 4">JBR3-12</strain>
    </source>
</reference>
<gene>
    <name evidence="3" type="ORF">IZT61_00270</name>
</gene>